<dbReference type="PANTHER" id="PTHR12558:SF13">
    <property type="entry name" value="CELL DIVISION CYCLE PROTEIN 27 HOMOLOG"/>
    <property type="match status" value="1"/>
</dbReference>
<sequence>MKILLKDFRQIYRRYYLETSDVRGEIVKIKRVTISFYERGQWEEPVTLNIKHPNSKDEGVSRDSEFANILINKRVGDIITDAPCPKFKIIDILSSNEIDDVEEICDNLEDIKNRSDEDLIKLGESLAEIIQNAISIPNNTDKLCKVIVVAYINKEEIENAITLVSELTKHGLNLSHILEKLTAVKETQGEISISNITDVKVLNHLGGLHIDLGAYEKSKAILERSLSLDSRNNVTLTRLGKLCRKACWYADGEYYYKRAIDLNNRRSGHPYNGLGALHRDQGDLFKAVEYFKEALDIDYTDPFAHKGIGATYMDLKMYDEGLEHFQFAGYSELDFKRLYNQLRASGNIDGASKCFEYILDLASKNSNEDENNSKKTS</sequence>
<dbReference type="SMART" id="SM00028">
    <property type="entry name" value="TPR"/>
    <property type="match status" value="4"/>
</dbReference>
<gene>
    <name evidence="2" type="ORF">CIB95_01935</name>
</gene>
<dbReference type="PROSITE" id="PS50005">
    <property type="entry name" value="TPR"/>
    <property type="match status" value="2"/>
</dbReference>
<dbReference type="Gene3D" id="1.25.40.10">
    <property type="entry name" value="Tetratricopeptide repeat domain"/>
    <property type="match status" value="1"/>
</dbReference>
<dbReference type="SUPFAM" id="SSF48452">
    <property type="entry name" value="TPR-like"/>
    <property type="match status" value="1"/>
</dbReference>
<accession>A0A263BXB9</accession>
<comment type="caution">
    <text evidence="2">The sequence shown here is derived from an EMBL/GenBank/DDBJ whole genome shotgun (WGS) entry which is preliminary data.</text>
</comment>
<protein>
    <submittedName>
        <fullName evidence="2">Uncharacterized protein</fullName>
    </submittedName>
</protein>
<dbReference type="InterPro" id="IPR019734">
    <property type="entry name" value="TPR_rpt"/>
</dbReference>
<feature type="repeat" description="TPR" evidence="1">
    <location>
        <begin position="268"/>
        <end position="301"/>
    </location>
</feature>
<feature type="repeat" description="TPR" evidence="1">
    <location>
        <begin position="199"/>
        <end position="232"/>
    </location>
</feature>
<dbReference type="InterPro" id="IPR011990">
    <property type="entry name" value="TPR-like_helical_dom_sf"/>
</dbReference>
<dbReference type="EMBL" id="NPIA01000001">
    <property type="protein sequence ID" value="OZM58354.1"/>
    <property type="molecule type" value="Genomic_DNA"/>
</dbReference>
<evidence type="ECO:0000313" key="2">
    <source>
        <dbReference type="EMBL" id="OZM58354.1"/>
    </source>
</evidence>
<dbReference type="Pfam" id="PF13181">
    <property type="entry name" value="TPR_8"/>
    <property type="match status" value="1"/>
</dbReference>
<name>A0A263BXB9_9BACI</name>
<dbReference type="AlphaFoldDB" id="A0A263BXB9"/>
<dbReference type="Pfam" id="PF13374">
    <property type="entry name" value="TPR_10"/>
    <property type="match status" value="1"/>
</dbReference>
<reference evidence="3" key="1">
    <citation type="submission" date="2017-08" db="EMBL/GenBank/DDBJ databases">
        <authorList>
            <person name="Huang Z."/>
        </authorList>
    </citation>
    <scope>NUCLEOTIDE SEQUENCE [LARGE SCALE GENOMIC DNA]</scope>
    <source>
        <strain evidence="3">SA5d-4</strain>
    </source>
</reference>
<evidence type="ECO:0000313" key="3">
    <source>
        <dbReference type="Proteomes" id="UP000217083"/>
    </source>
</evidence>
<reference evidence="2 3" key="2">
    <citation type="submission" date="2017-09" db="EMBL/GenBank/DDBJ databases">
        <title>Bacillus patelloidae sp. nov., isolated from the intestinal tract of a marine limpet.</title>
        <authorList>
            <person name="Liu R."/>
            <person name="Dong C."/>
            <person name="Shao Z."/>
        </authorList>
    </citation>
    <scope>NUCLEOTIDE SEQUENCE [LARGE SCALE GENOMIC DNA]</scope>
    <source>
        <strain evidence="2 3">SA5d-4</strain>
    </source>
</reference>
<keyword evidence="3" id="KW-1185">Reference proteome</keyword>
<proteinExistence type="predicted"/>
<keyword evidence="1" id="KW-0802">TPR repeat</keyword>
<evidence type="ECO:0000256" key="1">
    <source>
        <dbReference type="PROSITE-ProRule" id="PRU00339"/>
    </source>
</evidence>
<dbReference type="Proteomes" id="UP000217083">
    <property type="component" value="Unassembled WGS sequence"/>
</dbReference>
<organism evidence="2 3">
    <name type="scientific">Lottiidibacillus patelloidae</name>
    <dbReference type="NCBI Taxonomy" id="2670334"/>
    <lineage>
        <taxon>Bacteria</taxon>
        <taxon>Bacillati</taxon>
        <taxon>Bacillota</taxon>
        <taxon>Bacilli</taxon>
        <taxon>Bacillales</taxon>
        <taxon>Bacillaceae</taxon>
        <taxon>Lottiidibacillus</taxon>
    </lineage>
</organism>
<dbReference type="PANTHER" id="PTHR12558">
    <property type="entry name" value="CELL DIVISION CYCLE 16,23,27"/>
    <property type="match status" value="1"/>
</dbReference>